<organism evidence="3 4">
    <name type="scientific">Fragariocoptes setiger</name>
    <dbReference type="NCBI Taxonomy" id="1670756"/>
    <lineage>
        <taxon>Eukaryota</taxon>
        <taxon>Metazoa</taxon>
        <taxon>Ecdysozoa</taxon>
        <taxon>Arthropoda</taxon>
        <taxon>Chelicerata</taxon>
        <taxon>Arachnida</taxon>
        <taxon>Acari</taxon>
        <taxon>Acariformes</taxon>
        <taxon>Trombidiformes</taxon>
        <taxon>Prostigmata</taxon>
        <taxon>Eupodina</taxon>
        <taxon>Eriophyoidea</taxon>
        <taxon>Phytoptidae</taxon>
        <taxon>Fragariocoptes</taxon>
    </lineage>
</organism>
<comment type="caution">
    <text evidence="3">The sequence shown here is derived from an EMBL/GenBank/DDBJ whole genome shotgun (WGS) entry which is preliminary data.</text>
</comment>
<proteinExistence type="inferred from homology"/>
<gene>
    <name evidence="3" type="primary">RCAN2</name>
    <name evidence="3" type="ORF">GZH46_02841</name>
</gene>
<dbReference type="PANTHER" id="PTHR10300">
    <property type="entry name" value="CALCIPRESSIN"/>
    <property type="match status" value="1"/>
</dbReference>
<protein>
    <submittedName>
        <fullName evidence="3">Calcipressin-2</fullName>
    </submittedName>
</protein>
<feature type="region of interest" description="Disordered" evidence="2">
    <location>
        <begin position="469"/>
        <end position="496"/>
    </location>
</feature>
<dbReference type="InterPro" id="IPR035979">
    <property type="entry name" value="RBD_domain_sf"/>
</dbReference>
<comment type="similarity">
    <text evidence="1">Belongs to the RCAN family.</text>
</comment>
<accession>A0ABQ7S5H6</accession>
<dbReference type="SUPFAM" id="SSF54928">
    <property type="entry name" value="RNA-binding domain, RBD"/>
    <property type="match status" value="1"/>
</dbReference>
<dbReference type="PANTHER" id="PTHR10300:SF14">
    <property type="entry name" value="PROTEIN SARAH"/>
    <property type="match status" value="1"/>
</dbReference>
<dbReference type="Pfam" id="PF04847">
    <property type="entry name" value="Calcipressin"/>
    <property type="match status" value="1"/>
</dbReference>
<name>A0ABQ7S5H6_9ACAR</name>
<evidence type="ECO:0000256" key="1">
    <source>
        <dbReference type="ARBA" id="ARBA00008209"/>
    </source>
</evidence>
<evidence type="ECO:0000313" key="3">
    <source>
        <dbReference type="EMBL" id="KAG9508657.1"/>
    </source>
</evidence>
<dbReference type="InterPro" id="IPR006931">
    <property type="entry name" value="Calcipressin"/>
</dbReference>
<dbReference type="Proteomes" id="UP000825002">
    <property type="component" value="Unassembled WGS sequence"/>
</dbReference>
<dbReference type="CDD" id="cd12434">
    <property type="entry name" value="RRM_RCAN_like"/>
    <property type="match status" value="1"/>
</dbReference>
<evidence type="ECO:0000256" key="2">
    <source>
        <dbReference type="SAM" id="MobiDB-lite"/>
    </source>
</evidence>
<dbReference type="Gene3D" id="3.30.70.330">
    <property type="match status" value="1"/>
</dbReference>
<dbReference type="EMBL" id="JAIFTH010001154">
    <property type="protein sequence ID" value="KAG9508657.1"/>
    <property type="molecule type" value="Genomic_DNA"/>
</dbReference>
<evidence type="ECO:0000313" key="4">
    <source>
        <dbReference type="Proteomes" id="UP000825002"/>
    </source>
</evidence>
<dbReference type="SUPFAM" id="SSF58113">
    <property type="entry name" value="Apolipoprotein A-I"/>
    <property type="match status" value="1"/>
</dbReference>
<keyword evidence="4" id="KW-1185">Reference proteome</keyword>
<sequence>METAASALSATADGGSRYFAPDGPIQPALTAIAGAPMRLTELANSGITQLSNGLNTISHRAGHGEVKQMPGLSALSSMSSSLSSVKDALHSMIQQKNRAIMEQAHRGIESADRLRSSMDKGRMGMRNDMQESLHDASNMVSSTMHKTMGQLSQLSQKLNNGVEKIMNSASKSHGAMQDNMMSQTEQIVGTVRKGLERSVSNVQRTSEELMSDLDKGGNQNMKHGMGMMQDMQGHMMDAANLGQHVIGQLHNGVADVINQVQQVGQKKNQRKTKMENLITNLNDLCFSSDNNNFAMDFSDGNPTEADHDSKILIVTNLDSRVFSEQSLKDEFEAIFRHYDPNVIFRYLRSFKRVRLDFNDPNAAALALNQRAEYRFGSSVFKCYAAQIMKINNSPSIHLVPPKPERQFLISPPASPPVGWEPVHEGSPCMDIRILSAIANLAPGTAHELHPATDSQPGIVVEVCSRPLTPGAEMSEEESDYDTRNRRIPIGRTPRPF</sequence>
<dbReference type="InterPro" id="IPR012677">
    <property type="entry name" value="Nucleotide-bd_a/b_plait_sf"/>
</dbReference>
<reference evidence="3 4" key="1">
    <citation type="submission" date="2020-10" db="EMBL/GenBank/DDBJ databases">
        <authorList>
            <person name="Klimov P.B."/>
            <person name="Dyachkov S.M."/>
            <person name="Chetverikov P.E."/>
        </authorList>
    </citation>
    <scope>NUCLEOTIDE SEQUENCE [LARGE SCALE GENOMIC DNA]</scope>
    <source>
        <strain evidence="3">BMOC 18-1129-001#AD2665</strain>
        <tissue evidence="3">Entire mites</tissue>
    </source>
</reference>